<dbReference type="RefSeq" id="WP_179792538.1">
    <property type="nucleotide sequence ID" value="NZ_BAABHP010000018.1"/>
</dbReference>
<dbReference type="Proteomes" id="UP000535890">
    <property type="component" value="Unassembled WGS sequence"/>
</dbReference>
<protein>
    <submittedName>
        <fullName evidence="1">Uncharacterized protein</fullName>
    </submittedName>
</protein>
<comment type="caution">
    <text evidence="1">The sequence shown here is derived from an EMBL/GenBank/DDBJ whole genome shotgun (WGS) entry which is preliminary data.</text>
</comment>
<organism evidence="1 2">
    <name type="scientific">Actinomycetospora corticicola</name>
    <dbReference type="NCBI Taxonomy" id="663602"/>
    <lineage>
        <taxon>Bacteria</taxon>
        <taxon>Bacillati</taxon>
        <taxon>Actinomycetota</taxon>
        <taxon>Actinomycetes</taxon>
        <taxon>Pseudonocardiales</taxon>
        <taxon>Pseudonocardiaceae</taxon>
        <taxon>Actinomycetospora</taxon>
    </lineage>
</organism>
<name>A0A7Y9DSJ6_9PSEU</name>
<evidence type="ECO:0000313" key="1">
    <source>
        <dbReference type="EMBL" id="NYD34604.1"/>
    </source>
</evidence>
<sequence>MIFSPLPAGTSVEAATHDLLALGVGDGLPVVPPTAERWEAMLDGVPSPDAVLGLVPPLFGELSARAVAGCCVLAGCRPGVVPVVLTAALAALEPEFNLLGVQTTTGTPAVGLIVHGPAVAELGLSSSTGMLGPGPHANGVVGRALALTLASVGGVTTEVTSMATTAQPARYGFCLAAPGPDDAVTVFALAGTAEVVPRDDLPASDDVLDPLADALTAPAHAGGGLDRLAACEQTVVLPPEIARRLDGLAVPEELFARGTARLGFPVSAGPEALRVVEAGGPGAKMLHLPGWMGGSRGVTRRLRSVG</sequence>
<dbReference type="EMBL" id="JACCBN010000001">
    <property type="protein sequence ID" value="NYD34604.1"/>
    <property type="molecule type" value="Genomic_DNA"/>
</dbReference>
<accession>A0A7Y9DSJ6</accession>
<reference evidence="1 2" key="1">
    <citation type="submission" date="2020-07" db="EMBL/GenBank/DDBJ databases">
        <title>Sequencing the genomes of 1000 actinobacteria strains.</title>
        <authorList>
            <person name="Klenk H.-P."/>
        </authorList>
    </citation>
    <scope>NUCLEOTIDE SEQUENCE [LARGE SCALE GENOMIC DNA]</scope>
    <source>
        <strain evidence="1 2">DSM 45772</strain>
    </source>
</reference>
<keyword evidence="2" id="KW-1185">Reference proteome</keyword>
<gene>
    <name evidence="1" type="ORF">BJ983_000706</name>
</gene>
<dbReference type="AlphaFoldDB" id="A0A7Y9DSJ6"/>
<proteinExistence type="predicted"/>
<evidence type="ECO:0000313" key="2">
    <source>
        <dbReference type="Proteomes" id="UP000535890"/>
    </source>
</evidence>